<dbReference type="InterPro" id="IPR001451">
    <property type="entry name" value="Hexapep"/>
</dbReference>
<dbReference type="FunFam" id="2.160.10.10:FF:000025">
    <property type="entry name" value="Hexapeptide-repeat containing-acetyltransferase"/>
    <property type="match status" value="1"/>
</dbReference>
<dbReference type="EMBL" id="QEAQ01000007">
    <property type="protein sequence ID" value="TPX61532.1"/>
    <property type="molecule type" value="Genomic_DNA"/>
</dbReference>
<dbReference type="GO" id="GO:0008374">
    <property type="term" value="F:O-acyltransferase activity"/>
    <property type="evidence" value="ECO:0007669"/>
    <property type="project" value="TreeGrafter"/>
</dbReference>
<dbReference type="Pfam" id="PF14602">
    <property type="entry name" value="Hexapep_2"/>
    <property type="match status" value="1"/>
</dbReference>
<evidence type="ECO:0000256" key="3">
    <source>
        <dbReference type="ARBA" id="ARBA00023315"/>
    </source>
</evidence>
<dbReference type="AlphaFoldDB" id="A0A507ECI7"/>
<dbReference type="SMART" id="SM01266">
    <property type="entry name" value="Mac"/>
    <property type="match status" value="1"/>
</dbReference>
<comment type="caution">
    <text evidence="5">The sequence shown here is derived from an EMBL/GenBank/DDBJ whole genome shotgun (WGS) entry which is preliminary data.</text>
</comment>
<dbReference type="Gene3D" id="2.160.10.10">
    <property type="entry name" value="Hexapeptide repeat proteins"/>
    <property type="match status" value="1"/>
</dbReference>
<comment type="similarity">
    <text evidence="1">Belongs to the transferase hexapeptide repeat family.</text>
</comment>
<keyword evidence="2" id="KW-0808">Transferase</keyword>
<dbReference type="CDD" id="cd03357">
    <property type="entry name" value="LbH_MAT_GAT"/>
    <property type="match status" value="1"/>
</dbReference>
<protein>
    <recommendedName>
        <fullName evidence="4">Maltose/galactoside acetyltransferase domain-containing protein</fullName>
    </recommendedName>
</protein>
<dbReference type="PANTHER" id="PTHR23416">
    <property type="entry name" value="SIALIC ACID SYNTHASE-RELATED"/>
    <property type="match status" value="1"/>
</dbReference>
<dbReference type="InterPro" id="IPR011004">
    <property type="entry name" value="Trimer_LpxA-like_sf"/>
</dbReference>
<dbReference type="InterPro" id="IPR024688">
    <property type="entry name" value="Mac_dom"/>
</dbReference>
<evidence type="ECO:0000259" key="4">
    <source>
        <dbReference type="SMART" id="SM01266"/>
    </source>
</evidence>
<evidence type="ECO:0000256" key="2">
    <source>
        <dbReference type="ARBA" id="ARBA00022679"/>
    </source>
</evidence>
<name>A0A507ECI7_9FUNG</name>
<feature type="domain" description="Maltose/galactoside acetyltransferase" evidence="4">
    <location>
        <begin position="10"/>
        <end position="65"/>
    </location>
</feature>
<gene>
    <name evidence="5" type="ORF">PhCBS80983_g01123</name>
</gene>
<evidence type="ECO:0000256" key="1">
    <source>
        <dbReference type="ARBA" id="ARBA00007274"/>
    </source>
</evidence>
<sequence length="198" mass="21512">MTSVRERTEEEKMLAGDLYLASDPVLMSKRAKATKLCREYNSADGEDDQLVRRTILELLLGSVGDDVAILSPFRVDYGVNTFIGNKVFMNWGMIILDTCRVTIGDNVLFGPNVALLSATHPLDPAMRRDWGPELGKPITIGDDVWFGGNCTVLPGITIGNGCTIGAGSVVTRDVEPYTVVAGNPAKVLKRLAKPDEEK</sequence>
<dbReference type="PANTHER" id="PTHR23416:SF23">
    <property type="entry name" value="ACETYLTRANSFERASE C18B11.09C-RELATED"/>
    <property type="match status" value="1"/>
</dbReference>
<reference evidence="5 6" key="1">
    <citation type="journal article" date="2019" name="Sci. Rep.">
        <title>Comparative genomics of chytrid fungi reveal insights into the obligate biotrophic and pathogenic lifestyle of Synchytrium endobioticum.</title>
        <authorList>
            <person name="van de Vossenberg B.T.L.H."/>
            <person name="Warris S."/>
            <person name="Nguyen H.D.T."/>
            <person name="van Gent-Pelzer M.P.E."/>
            <person name="Joly D.L."/>
            <person name="van de Geest H.C."/>
            <person name="Bonants P.J.M."/>
            <person name="Smith D.S."/>
            <person name="Levesque C.A."/>
            <person name="van der Lee T.A.J."/>
        </authorList>
    </citation>
    <scope>NUCLEOTIDE SEQUENCE [LARGE SCALE GENOMIC DNA]</scope>
    <source>
        <strain evidence="5 6">CBS 809.83</strain>
    </source>
</reference>
<evidence type="ECO:0000313" key="6">
    <source>
        <dbReference type="Proteomes" id="UP000318582"/>
    </source>
</evidence>
<keyword evidence="6" id="KW-1185">Reference proteome</keyword>
<accession>A0A507ECI7</accession>
<dbReference type="STRING" id="109895.A0A507ECI7"/>
<dbReference type="GO" id="GO:0016407">
    <property type="term" value="F:acetyltransferase activity"/>
    <property type="evidence" value="ECO:0007669"/>
    <property type="project" value="InterPro"/>
</dbReference>
<proteinExistence type="inferred from homology"/>
<keyword evidence="3" id="KW-0012">Acyltransferase</keyword>
<organism evidence="5 6">
    <name type="scientific">Powellomyces hirtus</name>
    <dbReference type="NCBI Taxonomy" id="109895"/>
    <lineage>
        <taxon>Eukaryota</taxon>
        <taxon>Fungi</taxon>
        <taxon>Fungi incertae sedis</taxon>
        <taxon>Chytridiomycota</taxon>
        <taxon>Chytridiomycota incertae sedis</taxon>
        <taxon>Chytridiomycetes</taxon>
        <taxon>Spizellomycetales</taxon>
        <taxon>Powellomycetaceae</taxon>
        <taxon>Powellomyces</taxon>
    </lineage>
</organism>
<evidence type="ECO:0000313" key="5">
    <source>
        <dbReference type="EMBL" id="TPX61532.1"/>
    </source>
</evidence>
<dbReference type="InterPro" id="IPR051159">
    <property type="entry name" value="Hexapeptide_acetyltransf"/>
</dbReference>
<dbReference type="Pfam" id="PF12464">
    <property type="entry name" value="Mac"/>
    <property type="match status" value="1"/>
</dbReference>
<dbReference type="SUPFAM" id="SSF51161">
    <property type="entry name" value="Trimeric LpxA-like enzymes"/>
    <property type="match status" value="1"/>
</dbReference>
<dbReference type="Proteomes" id="UP000318582">
    <property type="component" value="Unassembled WGS sequence"/>
</dbReference>